<dbReference type="EMBL" id="CP063373">
    <property type="protein sequence ID" value="QOV33858.1"/>
    <property type="molecule type" value="Genomic_DNA"/>
</dbReference>
<protein>
    <submittedName>
        <fullName evidence="2">CbtB-domain containing protein</fullName>
    </submittedName>
</protein>
<keyword evidence="1" id="KW-0472">Membrane</keyword>
<gene>
    <name evidence="2" type="ORF">IM697_27150</name>
</gene>
<name>A0A7M2SEF2_9ACTN</name>
<dbReference type="AlphaFoldDB" id="A0A7M2SEF2"/>
<dbReference type="RefSeq" id="WP_194038733.1">
    <property type="nucleotide sequence ID" value="NZ_CP063373.1"/>
</dbReference>
<dbReference type="KEGG" id="sfeu:IM697_27150"/>
<keyword evidence="1" id="KW-0812">Transmembrane</keyword>
<keyword evidence="1" id="KW-1133">Transmembrane helix</keyword>
<proteinExistence type="predicted"/>
<feature type="transmembrane region" description="Helical" evidence="1">
    <location>
        <begin position="20"/>
        <end position="41"/>
    </location>
</feature>
<accession>A0A7M2SEF2</accession>
<keyword evidence="3" id="KW-1185">Reference proteome</keyword>
<evidence type="ECO:0000313" key="3">
    <source>
        <dbReference type="Proteomes" id="UP000594205"/>
    </source>
</evidence>
<reference evidence="2 3" key="1">
    <citation type="submission" date="2020-10" db="EMBL/GenBank/DDBJ databases">
        <title>Streptomyces ferrugineus complate genome analysis.</title>
        <authorList>
            <person name="Anwar N."/>
        </authorList>
    </citation>
    <scope>NUCLEOTIDE SEQUENCE [LARGE SCALE GENOMIC DNA]</scope>
    <source>
        <strain evidence="2 3">CCTCC AA2014009</strain>
    </source>
</reference>
<dbReference type="Pfam" id="PF09489">
    <property type="entry name" value="CbtB"/>
    <property type="match status" value="1"/>
</dbReference>
<organism evidence="2 3">
    <name type="scientific">Streptomyces ferrugineus</name>
    <dbReference type="NCBI Taxonomy" id="1413221"/>
    <lineage>
        <taxon>Bacteria</taxon>
        <taxon>Bacillati</taxon>
        <taxon>Actinomycetota</taxon>
        <taxon>Actinomycetes</taxon>
        <taxon>Kitasatosporales</taxon>
        <taxon>Streptomycetaceae</taxon>
        <taxon>Streptomyces</taxon>
    </lineage>
</organism>
<dbReference type="Proteomes" id="UP000594205">
    <property type="component" value="Chromosome"/>
</dbReference>
<dbReference type="InterPro" id="IPR012667">
    <property type="entry name" value="CbtB_put"/>
</dbReference>
<evidence type="ECO:0000256" key="1">
    <source>
        <dbReference type="SAM" id="Phobius"/>
    </source>
</evidence>
<sequence length="72" mass="7698">MAQSTAAPTPTTQAVTPLPLRAIALWAVFFGILMLVLLYFVGAEQGATAVLSGEGVHEWVHDARHLLGFPCH</sequence>
<evidence type="ECO:0000313" key="2">
    <source>
        <dbReference type="EMBL" id="QOV33858.1"/>
    </source>
</evidence>